<proteinExistence type="predicted"/>
<evidence type="ECO:0000313" key="3">
    <source>
        <dbReference type="Proteomes" id="UP000637299"/>
    </source>
</evidence>
<sequence>MMNVKLLLGGVMITVSTLIFAQEKQENNFQFKGDSGHVNKEKNIITYTGNVSITSEYFTCEYAERAVCDNDKNEITIYKPKNLKLINVDELEKLPGERDFIVFNTKTKKLTL</sequence>
<protein>
    <recommendedName>
        <fullName evidence="4">Organic solvent tolerance-like N-terminal domain-containing protein</fullName>
    </recommendedName>
</protein>
<comment type="caution">
    <text evidence="2">The sequence shown here is derived from an EMBL/GenBank/DDBJ whole genome shotgun (WGS) entry which is preliminary data.</text>
</comment>
<reference evidence="2 3" key="1">
    <citation type="submission" date="2020-09" db="EMBL/GenBank/DDBJ databases">
        <title>Genome seq and assembly of Chryseobacterium sp.</title>
        <authorList>
            <person name="Chhetri G."/>
        </authorList>
    </citation>
    <scope>NUCLEOTIDE SEQUENCE [LARGE SCALE GENOMIC DNA]</scope>
    <source>
        <strain evidence="2 3">GCR10</strain>
    </source>
</reference>
<feature type="chain" id="PRO_5047013508" description="Organic solvent tolerance-like N-terminal domain-containing protein" evidence="1">
    <location>
        <begin position="22"/>
        <end position="112"/>
    </location>
</feature>
<evidence type="ECO:0008006" key="4">
    <source>
        <dbReference type="Google" id="ProtNLM"/>
    </source>
</evidence>
<gene>
    <name evidence="2" type="ORF">IC610_03755</name>
</gene>
<dbReference type="EMBL" id="JACYFS010000001">
    <property type="protein sequence ID" value="MBD8081537.1"/>
    <property type="molecule type" value="Genomic_DNA"/>
</dbReference>
<accession>A0ABR8Z8H0</accession>
<evidence type="ECO:0000313" key="2">
    <source>
        <dbReference type="EMBL" id="MBD8081537.1"/>
    </source>
</evidence>
<dbReference type="RefSeq" id="WP_191735303.1">
    <property type="nucleotide sequence ID" value="NZ_JACYFS010000001.1"/>
</dbReference>
<feature type="signal peptide" evidence="1">
    <location>
        <begin position="1"/>
        <end position="21"/>
    </location>
</feature>
<name>A0ABR8Z8H0_9FLAO</name>
<organism evidence="2 3">
    <name type="scientific">Chryseobacterium caseinilyticum</name>
    <dbReference type="NCBI Taxonomy" id="2771428"/>
    <lineage>
        <taxon>Bacteria</taxon>
        <taxon>Pseudomonadati</taxon>
        <taxon>Bacteroidota</taxon>
        <taxon>Flavobacteriia</taxon>
        <taxon>Flavobacteriales</taxon>
        <taxon>Weeksellaceae</taxon>
        <taxon>Chryseobacterium group</taxon>
        <taxon>Chryseobacterium</taxon>
    </lineage>
</organism>
<evidence type="ECO:0000256" key="1">
    <source>
        <dbReference type="SAM" id="SignalP"/>
    </source>
</evidence>
<dbReference type="Proteomes" id="UP000637299">
    <property type="component" value="Unassembled WGS sequence"/>
</dbReference>
<keyword evidence="3" id="KW-1185">Reference proteome</keyword>
<keyword evidence="1" id="KW-0732">Signal</keyword>